<proteinExistence type="predicted"/>
<dbReference type="EMBL" id="AVOT02083308">
    <property type="protein sequence ID" value="MBW0568820.1"/>
    <property type="molecule type" value="Genomic_DNA"/>
</dbReference>
<feature type="region of interest" description="Disordered" evidence="1">
    <location>
        <begin position="29"/>
        <end position="49"/>
    </location>
</feature>
<reference evidence="2" key="1">
    <citation type="submission" date="2021-03" db="EMBL/GenBank/DDBJ databases">
        <title>Draft genome sequence of rust myrtle Austropuccinia psidii MF-1, a brazilian biotype.</title>
        <authorList>
            <person name="Quecine M.C."/>
            <person name="Pachon D.M.R."/>
            <person name="Bonatelli M.L."/>
            <person name="Correr F.H."/>
            <person name="Franceschini L.M."/>
            <person name="Leite T.F."/>
            <person name="Margarido G.R.A."/>
            <person name="Almeida C.A."/>
            <person name="Ferrarezi J.A."/>
            <person name="Labate C.A."/>
        </authorList>
    </citation>
    <scope>NUCLEOTIDE SEQUENCE</scope>
    <source>
        <strain evidence="2">MF-1</strain>
    </source>
</reference>
<accession>A0A9Q3PPN9</accession>
<evidence type="ECO:0000256" key="1">
    <source>
        <dbReference type="SAM" id="MobiDB-lite"/>
    </source>
</evidence>
<dbReference type="Proteomes" id="UP000765509">
    <property type="component" value="Unassembled WGS sequence"/>
</dbReference>
<dbReference type="AlphaFoldDB" id="A0A9Q3PPN9"/>
<evidence type="ECO:0000313" key="3">
    <source>
        <dbReference type="Proteomes" id="UP000765509"/>
    </source>
</evidence>
<comment type="caution">
    <text evidence="2">The sequence shown here is derived from an EMBL/GenBank/DDBJ whole genome shotgun (WGS) entry which is preliminary data.</text>
</comment>
<sequence length="86" mass="9821">MNRHLRYTAYEPWAMDYILQAVEAIDPLIKRGGPKAPGRQNGPPRPKTSVLARKANYCRICPGAMSGQKMWIWPKGHRTPKWTNCS</sequence>
<keyword evidence="3" id="KW-1185">Reference proteome</keyword>
<gene>
    <name evidence="2" type="ORF">O181_108535</name>
</gene>
<evidence type="ECO:0000313" key="2">
    <source>
        <dbReference type="EMBL" id="MBW0568820.1"/>
    </source>
</evidence>
<protein>
    <submittedName>
        <fullName evidence="2">Uncharacterized protein</fullName>
    </submittedName>
</protein>
<name>A0A9Q3PPN9_9BASI</name>
<organism evidence="2 3">
    <name type="scientific">Austropuccinia psidii MF-1</name>
    <dbReference type="NCBI Taxonomy" id="1389203"/>
    <lineage>
        <taxon>Eukaryota</taxon>
        <taxon>Fungi</taxon>
        <taxon>Dikarya</taxon>
        <taxon>Basidiomycota</taxon>
        <taxon>Pucciniomycotina</taxon>
        <taxon>Pucciniomycetes</taxon>
        <taxon>Pucciniales</taxon>
        <taxon>Sphaerophragmiaceae</taxon>
        <taxon>Austropuccinia</taxon>
    </lineage>
</organism>